<name>A0A9W4SLR3_9GLOM</name>
<dbReference type="InterPro" id="IPR003450">
    <property type="entry name" value="Replication_origin-bd"/>
</dbReference>
<protein>
    <submittedName>
        <fullName evidence="2">18102_t:CDS:1</fullName>
    </submittedName>
</protein>
<dbReference type="AlphaFoldDB" id="A0A9W4SLR3"/>
<dbReference type="GO" id="GO:0005524">
    <property type="term" value="F:ATP binding"/>
    <property type="evidence" value="ECO:0007669"/>
    <property type="project" value="InterPro"/>
</dbReference>
<dbReference type="EMBL" id="CAMKVN010000835">
    <property type="protein sequence ID" value="CAI2171596.1"/>
    <property type="molecule type" value="Genomic_DNA"/>
</dbReference>
<evidence type="ECO:0000313" key="3">
    <source>
        <dbReference type="Proteomes" id="UP001153678"/>
    </source>
</evidence>
<dbReference type="OrthoDB" id="2373574at2759"/>
<gene>
    <name evidence="2" type="ORF">FWILDA_LOCUS5158</name>
</gene>
<dbReference type="Pfam" id="PF02399">
    <property type="entry name" value="Herpes_ori_bp"/>
    <property type="match status" value="1"/>
</dbReference>
<proteinExistence type="predicted"/>
<sequence length="357" mass="41842">MLNDKESLEFIKIDQDSDHAPKFSIADDISEVYGIPRIHKCINSQKPLRAVIDIDASQEDMETTDVKMQELGEHSQWITFTELVYTITEKKFGKFINQKLPDQNFNLCLIGSIKKEFEIRSRMLSEEKNNNPLRIIIGQNVLQKCMKLVLQNHSNYLKDWTIKEKDSENFVYFNWKGPLECLLCKRIHDKDQQWFSRVYASSKTFIVKCFWQGSNESEKDKGDRIYEERYVRPLPNESDIYVKSPWETGKTYILEHLIISDNVNLLVLSTCHSYSNVVNIRLNLKSYCDIDDNINLPDHKRVVCQLESLHQITNNLSIIAQTQNRLVGQSIEKLYKLIQEARRIIVMDNNLTDLNIE</sequence>
<dbReference type="GO" id="GO:0003688">
    <property type="term" value="F:DNA replication origin binding"/>
    <property type="evidence" value="ECO:0007669"/>
    <property type="project" value="InterPro"/>
</dbReference>
<feature type="domain" description="Replication origin-binding protein" evidence="1">
    <location>
        <begin position="245"/>
        <end position="352"/>
    </location>
</feature>
<comment type="caution">
    <text evidence="2">The sequence shown here is derived from an EMBL/GenBank/DDBJ whole genome shotgun (WGS) entry which is preliminary data.</text>
</comment>
<accession>A0A9W4SLR3</accession>
<dbReference type="Proteomes" id="UP001153678">
    <property type="component" value="Unassembled WGS sequence"/>
</dbReference>
<evidence type="ECO:0000313" key="2">
    <source>
        <dbReference type="EMBL" id="CAI2171596.1"/>
    </source>
</evidence>
<dbReference type="GO" id="GO:0006260">
    <property type="term" value="P:DNA replication"/>
    <property type="evidence" value="ECO:0007669"/>
    <property type="project" value="InterPro"/>
</dbReference>
<keyword evidence="3" id="KW-1185">Reference proteome</keyword>
<evidence type="ECO:0000259" key="1">
    <source>
        <dbReference type="Pfam" id="PF02399"/>
    </source>
</evidence>
<organism evidence="2 3">
    <name type="scientific">Funneliformis geosporum</name>
    <dbReference type="NCBI Taxonomy" id="1117311"/>
    <lineage>
        <taxon>Eukaryota</taxon>
        <taxon>Fungi</taxon>
        <taxon>Fungi incertae sedis</taxon>
        <taxon>Mucoromycota</taxon>
        <taxon>Glomeromycotina</taxon>
        <taxon>Glomeromycetes</taxon>
        <taxon>Glomerales</taxon>
        <taxon>Glomeraceae</taxon>
        <taxon>Funneliformis</taxon>
    </lineage>
</organism>
<reference evidence="2" key="1">
    <citation type="submission" date="2022-08" db="EMBL/GenBank/DDBJ databases">
        <authorList>
            <person name="Kallberg Y."/>
            <person name="Tangrot J."/>
            <person name="Rosling A."/>
        </authorList>
    </citation>
    <scope>NUCLEOTIDE SEQUENCE</scope>
    <source>
        <strain evidence="2">Wild A</strain>
    </source>
</reference>